<feature type="region of interest" description="Disordered" evidence="1">
    <location>
        <begin position="400"/>
        <end position="445"/>
    </location>
</feature>
<evidence type="ECO:0000313" key="2">
    <source>
        <dbReference type="EMBL" id="KAK3679170.1"/>
    </source>
</evidence>
<dbReference type="InterPro" id="IPR035979">
    <property type="entry name" value="RBD_domain_sf"/>
</dbReference>
<proteinExistence type="predicted"/>
<feature type="compositionally biased region" description="Basic and acidic residues" evidence="1">
    <location>
        <begin position="403"/>
        <end position="414"/>
    </location>
</feature>
<dbReference type="Proteomes" id="UP001274830">
    <property type="component" value="Unassembled WGS sequence"/>
</dbReference>
<keyword evidence="3" id="KW-1185">Reference proteome</keyword>
<dbReference type="SUPFAM" id="SSF54928">
    <property type="entry name" value="RNA-binding domain, RBD"/>
    <property type="match status" value="1"/>
</dbReference>
<evidence type="ECO:0000256" key="1">
    <source>
        <dbReference type="SAM" id="MobiDB-lite"/>
    </source>
</evidence>
<organism evidence="2 3">
    <name type="scientific">Recurvomyces mirabilis</name>
    <dbReference type="NCBI Taxonomy" id="574656"/>
    <lineage>
        <taxon>Eukaryota</taxon>
        <taxon>Fungi</taxon>
        <taxon>Dikarya</taxon>
        <taxon>Ascomycota</taxon>
        <taxon>Pezizomycotina</taxon>
        <taxon>Dothideomycetes</taxon>
        <taxon>Dothideomycetidae</taxon>
        <taxon>Mycosphaerellales</taxon>
        <taxon>Teratosphaeriaceae</taxon>
        <taxon>Recurvomyces</taxon>
    </lineage>
</organism>
<evidence type="ECO:0000313" key="3">
    <source>
        <dbReference type="Proteomes" id="UP001274830"/>
    </source>
</evidence>
<reference evidence="2" key="1">
    <citation type="submission" date="2023-07" db="EMBL/GenBank/DDBJ databases">
        <title>Black Yeasts Isolated from many extreme environments.</title>
        <authorList>
            <person name="Coleine C."/>
            <person name="Stajich J.E."/>
            <person name="Selbmann L."/>
        </authorList>
    </citation>
    <scope>NUCLEOTIDE SEQUENCE</scope>
    <source>
        <strain evidence="2">CCFEE 5485</strain>
    </source>
</reference>
<sequence length="445" mass="49369">MASAEKVTVDRAYFDALLRRADFHTNAQIYGCSDPVNVSISKDEYDSLLRTSREFEALKSALFQGGITPETLQLLISNSANGEHRKDSGVPADSWADDYDHAYAGGQQQGIPGHYHDVSWRQAHDSTPGFNLAPGTGPYGNGNGPQYHQQGNLKVPAFSRQIDFGAPPSSVPDDAAFDDNASLPDEATQLQNDYDTVQPTQERRTLYFAGLSERTTYKELLSVVKGGKLLSVNLGPNRSGTVTYSNGASDFLAWAKRNDVYIHNKRVEVRWADRQYRLNGHIANKLGNGATRNILIRNAVSIGLDKTTIRLDMEHIHNLVIVDVNFRNGDAYVSTNSVHNALFARTCMMSRTTYKGCKIEFYRDECDVPLPLSLHKARAAPREPVQKKKAPIMNRFDLLNLDDNERSSDEENRPPMDGSSEDDETADMTSNLGVSLKFLDTESSA</sequence>
<dbReference type="EMBL" id="JAUTXT010000002">
    <property type="protein sequence ID" value="KAK3679170.1"/>
    <property type="molecule type" value="Genomic_DNA"/>
</dbReference>
<comment type="caution">
    <text evidence="2">The sequence shown here is derived from an EMBL/GenBank/DDBJ whole genome shotgun (WGS) entry which is preliminary data.</text>
</comment>
<name>A0AAE0WX24_9PEZI</name>
<dbReference type="GO" id="GO:0003676">
    <property type="term" value="F:nucleic acid binding"/>
    <property type="evidence" value="ECO:0007669"/>
    <property type="project" value="InterPro"/>
</dbReference>
<protein>
    <submittedName>
        <fullName evidence="2">Uncharacterized protein</fullName>
    </submittedName>
</protein>
<gene>
    <name evidence="2" type="ORF">LTR78_000731</name>
</gene>
<dbReference type="AlphaFoldDB" id="A0AAE0WX24"/>
<accession>A0AAE0WX24</accession>